<keyword evidence="8" id="KW-1185">Reference proteome</keyword>
<dbReference type="AlphaFoldDB" id="E1IC66"/>
<dbReference type="OrthoDB" id="9776971at2"/>
<keyword evidence="4" id="KW-0732">Signal</keyword>
<dbReference type="Pfam" id="PF11790">
    <property type="entry name" value="Glyco_hydro_cc"/>
    <property type="match status" value="1"/>
</dbReference>
<dbReference type="eggNOG" id="COG1874">
    <property type="taxonomic scope" value="Bacteria"/>
</dbReference>
<keyword evidence="2" id="KW-0326">Glycosidase</keyword>
<dbReference type="GO" id="GO:0005975">
    <property type="term" value="P:carbohydrate metabolic process"/>
    <property type="evidence" value="ECO:0007669"/>
    <property type="project" value="InterPro"/>
</dbReference>
<keyword evidence="1" id="KW-0378">Hydrolase</keyword>
<comment type="caution">
    <text evidence="7">The sequence shown here is derived from an EMBL/GenBank/DDBJ whole genome shotgun (WGS) entry which is preliminary data.</text>
</comment>
<feature type="domain" description="Asl1-like glycosyl hydrolase catalytic" evidence="6">
    <location>
        <begin position="134"/>
        <end position="329"/>
    </location>
</feature>
<dbReference type="PANTHER" id="PTHR12631">
    <property type="entry name" value="ALPHA-L-IDURONIDASE"/>
    <property type="match status" value="1"/>
</dbReference>
<accession>E1IC66</accession>
<feature type="compositionally biased region" description="Polar residues" evidence="3">
    <location>
        <begin position="382"/>
        <end position="396"/>
    </location>
</feature>
<dbReference type="Gene3D" id="2.60.120.260">
    <property type="entry name" value="Galactose-binding domain-like"/>
    <property type="match status" value="1"/>
</dbReference>
<dbReference type="STRING" id="765420.OSCT_0917"/>
<dbReference type="GO" id="GO:0004565">
    <property type="term" value="F:beta-galactosidase activity"/>
    <property type="evidence" value="ECO:0007669"/>
    <property type="project" value="InterPro"/>
</dbReference>
<dbReference type="InterPro" id="IPR051923">
    <property type="entry name" value="Glycosyl_Hydrolase_39"/>
</dbReference>
<dbReference type="PANTHER" id="PTHR12631:SF10">
    <property type="entry name" value="BETA-XYLOSIDASE-LIKE PROTEIN-RELATED"/>
    <property type="match status" value="1"/>
</dbReference>
<evidence type="ECO:0000256" key="3">
    <source>
        <dbReference type="SAM" id="MobiDB-lite"/>
    </source>
</evidence>
<dbReference type="InterPro" id="IPR024655">
    <property type="entry name" value="Asl1_glyco_hydro_catalytic"/>
</dbReference>
<evidence type="ECO:0000256" key="2">
    <source>
        <dbReference type="ARBA" id="ARBA00023295"/>
    </source>
</evidence>
<feature type="domain" description="Glycoside hydrolase family 42 N-terminal" evidence="5">
    <location>
        <begin position="58"/>
        <end position="115"/>
    </location>
</feature>
<proteinExistence type="predicted"/>
<dbReference type="InterPro" id="IPR017853">
    <property type="entry name" value="GH"/>
</dbReference>
<evidence type="ECO:0000259" key="5">
    <source>
        <dbReference type="Pfam" id="PF02449"/>
    </source>
</evidence>
<sequence length="800" mass="87903">MHQRRFMIVVALLALTLTLLPTTPTRSAPLAAPLSSVFGINSHIASRYPIYESLATPADVVANIGVGWVREDFQFARIQPSRDKFDWGWHDRMIDLMSARGIQVIGLLNAPTPSWASGQPGNTFYPPDPQTFANFASAVVTRYRGRISYWQVWNEPDNAHYWQPQPNIPAYAELLKATYRAIKAADPNAQVLAASVVSPQPAGDFLRQLHAQGAWNSFDIISVHPYTEPAGPEEGQINVAGIGSIQGVAANYGSKPIWATEFGWSAGPSDRTGGRALIDAQTQANYLVRGSVLLQAAGAERIFWYNLKDSGSQTNLYGLVSYGNGLSDFGGNAQKPAILAYQVMLQQLAGTGQPSLIDLSTPVVMLDFEAASTWRRGGESDGTFTQTSEQVHSGQSSARLTYNFTRPQNDYVSFIPSSPINLPANTSKLGIWLYGDGSGHALKVLLRDSQGEVLQYRIAPLGSPGWQFVSTPLSGLVEPGNVITNGQNRRLDLPASLTAIIIDDDPDSTTGSGTIYIDNMTAMTGPETYAVRYPKGNSVVDVIWAPSVSQVVLPTQSNQIQRVRAWGETSNEASSNGRYTFSVGPDPVYIHHTPAALVQPTPNPVPPPAPGPDARCFPETGQCISGRIREYWEQNGGLPVFGYPTSPQRAERIEGKEYQVQWFERNRLELHPENARPYDVLLGRLGDDRLVQQGRNWQNFPKSNQQQGCRYFPETGHNVCGAILKAWRANGLELDGRRGKTESENLALFGLPLSDVQVEVIEGREYQVQWFERARFELHPENQAPYDVLLGLLGNEVLGR</sequence>
<dbReference type="Proteomes" id="UP000054010">
    <property type="component" value="Unassembled WGS sequence"/>
</dbReference>
<dbReference type="HOGENOM" id="CLU_019088_0_0_0"/>
<evidence type="ECO:0000256" key="1">
    <source>
        <dbReference type="ARBA" id="ARBA00022801"/>
    </source>
</evidence>
<dbReference type="InterPro" id="IPR008979">
    <property type="entry name" value="Galactose-bd-like_sf"/>
</dbReference>
<evidence type="ECO:0000256" key="4">
    <source>
        <dbReference type="SAM" id="SignalP"/>
    </source>
</evidence>
<feature type="chain" id="PRO_5003146921" description="Glycoside hydrolase family 5 domain-containing protein" evidence="4">
    <location>
        <begin position="28"/>
        <end position="800"/>
    </location>
</feature>
<dbReference type="EMBL" id="ADVR01000021">
    <property type="protein sequence ID" value="EFO81221.1"/>
    <property type="molecule type" value="Genomic_DNA"/>
</dbReference>
<reference evidence="7 8" key="1">
    <citation type="journal article" date="2011" name="J. Bacteriol.">
        <title>Draft genome sequence of the anoxygenic filamentous phototrophic bacterium Oscillochloris trichoides subsp. DG-6.</title>
        <authorList>
            <person name="Kuznetsov B.B."/>
            <person name="Ivanovsky R.N."/>
            <person name="Keppen O.I."/>
            <person name="Sukhacheva M.V."/>
            <person name="Bumazhkin B.K."/>
            <person name="Patutina E.O."/>
            <person name="Beletsky A.V."/>
            <person name="Mardanov A.V."/>
            <person name="Baslerov R.V."/>
            <person name="Panteleeva A.N."/>
            <person name="Kolganova T.V."/>
            <person name="Ravin N.V."/>
            <person name="Skryabin K.G."/>
        </authorList>
    </citation>
    <scope>NUCLEOTIDE SEQUENCE [LARGE SCALE GENOMIC DNA]</scope>
    <source>
        <strain evidence="7 8">DG-6</strain>
    </source>
</reference>
<evidence type="ECO:0008006" key="9">
    <source>
        <dbReference type="Google" id="ProtNLM"/>
    </source>
</evidence>
<feature type="signal peptide" evidence="4">
    <location>
        <begin position="1"/>
        <end position="27"/>
    </location>
</feature>
<gene>
    <name evidence="7" type="ORF">OSCT_0917</name>
</gene>
<evidence type="ECO:0000313" key="8">
    <source>
        <dbReference type="Proteomes" id="UP000054010"/>
    </source>
</evidence>
<dbReference type="Pfam" id="PF02449">
    <property type="entry name" value="Glyco_hydro_42"/>
    <property type="match status" value="1"/>
</dbReference>
<name>E1IC66_9CHLR</name>
<evidence type="ECO:0000259" key="6">
    <source>
        <dbReference type="Pfam" id="PF11790"/>
    </source>
</evidence>
<dbReference type="SUPFAM" id="SSF51445">
    <property type="entry name" value="(Trans)glycosidases"/>
    <property type="match status" value="1"/>
</dbReference>
<dbReference type="InterPro" id="IPR013529">
    <property type="entry name" value="Glyco_hydro_42_N"/>
</dbReference>
<dbReference type="GO" id="GO:0009341">
    <property type="term" value="C:beta-galactosidase complex"/>
    <property type="evidence" value="ECO:0007669"/>
    <property type="project" value="InterPro"/>
</dbReference>
<feature type="region of interest" description="Disordered" evidence="3">
    <location>
        <begin position="377"/>
        <end position="396"/>
    </location>
</feature>
<dbReference type="Gene3D" id="3.20.20.80">
    <property type="entry name" value="Glycosidases"/>
    <property type="match status" value="1"/>
</dbReference>
<evidence type="ECO:0000313" key="7">
    <source>
        <dbReference type="EMBL" id="EFO81221.1"/>
    </source>
</evidence>
<dbReference type="SUPFAM" id="SSF49785">
    <property type="entry name" value="Galactose-binding domain-like"/>
    <property type="match status" value="1"/>
</dbReference>
<protein>
    <recommendedName>
        <fullName evidence="9">Glycoside hydrolase family 5 domain-containing protein</fullName>
    </recommendedName>
</protein>
<organism evidence="7 8">
    <name type="scientific">Oscillochloris trichoides DG-6</name>
    <dbReference type="NCBI Taxonomy" id="765420"/>
    <lineage>
        <taxon>Bacteria</taxon>
        <taxon>Bacillati</taxon>
        <taxon>Chloroflexota</taxon>
        <taxon>Chloroflexia</taxon>
        <taxon>Chloroflexales</taxon>
        <taxon>Chloroflexineae</taxon>
        <taxon>Oscillochloridaceae</taxon>
        <taxon>Oscillochloris</taxon>
    </lineage>
</organism>